<dbReference type="AlphaFoldDB" id="A0A4Y3QR92"/>
<dbReference type="EMBL" id="BJMM01000002">
    <property type="protein sequence ID" value="GEB47914.1"/>
    <property type="molecule type" value="Genomic_DNA"/>
</dbReference>
<comment type="caution">
    <text evidence="1">The sequence shown here is derived from an EMBL/GenBank/DDBJ whole genome shotgun (WGS) entry which is preliminary data.</text>
</comment>
<sequence length="101" mass="10321">MAMGVVVVKECGTGDPSDVCEWGSARLWTYVTAPPVTWGTANGGAGRTAGSARIAETHPCGAATAAAAFSTACAPRRRAPWSNSTVSTCRCGLPVLLRRGP</sequence>
<gene>
    <name evidence="1" type="ORF">SCA03_04650</name>
</gene>
<name>A0A4Y3QR92_STRCI</name>
<keyword evidence="2" id="KW-1185">Reference proteome</keyword>
<evidence type="ECO:0000313" key="2">
    <source>
        <dbReference type="Proteomes" id="UP000319210"/>
    </source>
</evidence>
<proteinExistence type="predicted"/>
<organism evidence="1 2">
    <name type="scientific">Streptomyces cacaoi</name>
    <dbReference type="NCBI Taxonomy" id="1898"/>
    <lineage>
        <taxon>Bacteria</taxon>
        <taxon>Bacillati</taxon>
        <taxon>Actinomycetota</taxon>
        <taxon>Actinomycetes</taxon>
        <taxon>Kitasatosporales</taxon>
        <taxon>Streptomycetaceae</taxon>
        <taxon>Streptomyces</taxon>
    </lineage>
</organism>
<accession>A0A4Y3QR92</accession>
<dbReference type="Proteomes" id="UP000319210">
    <property type="component" value="Unassembled WGS sequence"/>
</dbReference>
<protein>
    <submittedName>
        <fullName evidence="1">Uncharacterized protein</fullName>
    </submittedName>
</protein>
<reference evidence="1 2" key="1">
    <citation type="submission" date="2019-06" db="EMBL/GenBank/DDBJ databases">
        <title>Whole genome shotgun sequence of Streptomyces cacaoi subsp. cacaoi NBRC 12748.</title>
        <authorList>
            <person name="Hosoyama A."/>
            <person name="Uohara A."/>
            <person name="Ohji S."/>
            <person name="Ichikawa N."/>
        </authorList>
    </citation>
    <scope>NUCLEOTIDE SEQUENCE [LARGE SCALE GENOMIC DNA]</scope>
    <source>
        <strain evidence="1 2">NBRC 12748</strain>
    </source>
</reference>
<evidence type="ECO:0000313" key="1">
    <source>
        <dbReference type="EMBL" id="GEB47914.1"/>
    </source>
</evidence>